<evidence type="ECO:0000313" key="1">
    <source>
        <dbReference type="EMBL" id="MBG0779347.1"/>
    </source>
</evidence>
<dbReference type="Proteomes" id="UP000706172">
    <property type="component" value="Unassembled WGS sequence"/>
</dbReference>
<comment type="caution">
    <text evidence="1">The sequence shown here is derived from an EMBL/GenBank/DDBJ whole genome shotgun (WGS) entry which is preliminary data.</text>
</comment>
<evidence type="ECO:0000313" key="2">
    <source>
        <dbReference type="Proteomes" id="UP000706172"/>
    </source>
</evidence>
<organism evidence="1 2">
    <name type="scientific">Desulfotignum balticum</name>
    <dbReference type="NCBI Taxonomy" id="115781"/>
    <lineage>
        <taxon>Bacteria</taxon>
        <taxon>Pseudomonadati</taxon>
        <taxon>Thermodesulfobacteriota</taxon>
        <taxon>Desulfobacteria</taxon>
        <taxon>Desulfobacterales</taxon>
        <taxon>Desulfobacteraceae</taxon>
        <taxon>Desulfotignum</taxon>
    </lineage>
</organism>
<protein>
    <submittedName>
        <fullName evidence="1">Uncharacterized protein</fullName>
    </submittedName>
</protein>
<dbReference type="AlphaFoldDB" id="A0A931CTW3"/>
<gene>
    <name evidence="1" type="ORF">H0S81_05410</name>
</gene>
<name>A0A931CTW3_9BACT</name>
<sequence>MILHDFTYEWDGKSATGKKPISWWPGCYRVRIIRLGREDDPVKYLIPIAVVFKPVKTTAVMNTSLENYIHYFAGEISRKYQLDPAKVLWINLGDPVRVALLKPERKLSDETFYSISWRPVRPNEMAAIEPDLTDF</sequence>
<proteinExistence type="predicted"/>
<reference evidence="1" key="1">
    <citation type="submission" date="2020-07" db="EMBL/GenBank/DDBJ databases">
        <title>Severe corrosion of carbon steel in oil field produced water can be linked to methanogenic archaea containing a special type of NiFe hydrogenase.</title>
        <authorList>
            <person name="Lahme S."/>
            <person name="Mand J."/>
            <person name="Longwell J."/>
            <person name="Smith R."/>
            <person name="Enning D."/>
        </authorList>
    </citation>
    <scope>NUCLEOTIDE SEQUENCE</scope>
    <source>
        <strain evidence="1">MIC098Bin6</strain>
    </source>
</reference>
<accession>A0A931CTW3</accession>
<dbReference type="EMBL" id="JACCQK010000286">
    <property type="protein sequence ID" value="MBG0779347.1"/>
    <property type="molecule type" value="Genomic_DNA"/>
</dbReference>